<protein>
    <submittedName>
        <fullName evidence="4">DUF2167 domain-containing protein</fullName>
    </submittedName>
</protein>
<proteinExistence type="predicted"/>
<evidence type="ECO:0000256" key="2">
    <source>
        <dbReference type="SAM" id="Phobius"/>
    </source>
</evidence>
<sequence>MFRKSLFLALLISLSFGVKAAPPQDTTDVDLEKEQAAYDSINASYKFQTGKLDLSGGQIAINVPAGFKFLDADQSKRVLTDLWGNPASASDGVLGMIFPADAEVLTEKTYAFIITYEETGYVKDGDAAEIDYDEMMKEMKDSDAEVNKARAEMGYGTVNTIGWAQKPYYDKSKNVLHWAQEFKMGDEPVNTLNYDVRVLGRKGVLSLKAVSSMSELPMVKANIDKILSIASFNKNYAYGDFDSNIDKVAAVGIGGLVAGKLLAKVGVFGLILKFFGAFWKFILLGAGALFAFVRRLFTKKKEEATTYPEPEPETALVEETTPQASDTEEKQS</sequence>
<reference evidence="4" key="1">
    <citation type="submission" date="2022-10" db="EMBL/GenBank/DDBJ databases">
        <title>Chitinophaga sp. nov., isolated from soil.</title>
        <authorList>
            <person name="Jeon C.O."/>
        </authorList>
    </citation>
    <scope>NUCLEOTIDE SEQUENCE</scope>
    <source>
        <strain evidence="4">R8</strain>
    </source>
</reference>
<dbReference type="EMBL" id="CP107006">
    <property type="protein sequence ID" value="UYQ91024.1"/>
    <property type="molecule type" value="Genomic_DNA"/>
</dbReference>
<feature type="chain" id="PRO_5045975800" evidence="3">
    <location>
        <begin position="21"/>
        <end position="332"/>
    </location>
</feature>
<keyword evidence="3" id="KW-0732">Signal</keyword>
<evidence type="ECO:0000256" key="3">
    <source>
        <dbReference type="SAM" id="SignalP"/>
    </source>
</evidence>
<dbReference type="InterPro" id="IPR018682">
    <property type="entry name" value="DUF2167_membr"/>
</dbReference>
<dbReference type="Pfam" id="PF09935">
    <property type="entry name" value="DUF2167"/>
    <property type="match status" value="1"/>
</dbReference>
<feature type="signal peptide" evidence="3">
    <location>
        <begin position="1"/>
        <end position="20"/>
    </location>
</feature>
<evidence type="ECO:0000256" key="1">
    <source>
        <dbReference type="SAM" id="MobiDB-lite"/>
    </source>
</evidence>
<keyword evidence="2" id="KW-1133">Transmembrane helix</keyword>
<keyword evidence="2" id="KW-0812">Transmembrane</keyword>
<keyword evidence="5" id="KW-1185">Reference proteome</keyword>
<dbReference type="RefSeq" id="WP_264279515.1">
    <property type="nucleotide sequence ID" value="NZ_CP107006.1"/>
</dbReference>
<organism evidence="4 5">
    <name type="scientific">Chitinophaga horti</name>
    <dbReference type="NCBI Taxonomy" id="2920382"/>
    <lineage>
        <taxon>Bacteria</taxon>
        <taxon>Pseudomonadati</taxon>
        <taxon>Bacteroidota</taxon>
        <taxon>Chitinophagia</taxon>
        <taxon>Chitinophagales</taxon>
        <taxon>Chitinophagaceae</taxon>
        <taxon>Chitinophaga</taxon>
    </lineage>
</organism>
<dbReference type="Proteomes" id="UP001162741">
    <property type="component" value="Chromosome"/>
</dbReference>
<evidence type="ECO:0000313" key="5">
    <source>
        <dbReference type="Proteomes" id="UP001162741"/>
    </source>
</evidence>
<accession>A0ABY6IUH7</accession>
<keyword evidence="2" id="KW-0472">Membrane</keyword>
<name>A0ABY6IUH7_9BACT</name>
<feature type="region of interest" description="Disordered" evidence="1">
    <location>
        <begin position="303"/>
        <end position="332"/>
    </location>
</feature>
<feature type="transmembrane region" description="Helical" evidence="2">
    <location>
        <begin position="270"/>
        <end position="293"/>
    </location>
</feature>
<gene>
    <name evidence="4" type="ORF">MKQ68_13065</name>
</gene>
<evidence type="ECO:0000313" key="4">
    <source>
        <dbReference type="EMBL" id="UYQ91024.1"/>
    </source>
</evidence>